<name>A0A840L743_9BURK</name>
<dbReference type="CDD" id="cd13544">
    <property type="entry name" value="PBP2_Fbp_like_1"/>
    <property type="match status" value="1"/>
</dbReference>
<feature type="binding site" evidence="2">
    <location>
        <position position="232"/>
    </location>
    <ligand>
        <name>Fe cation</name>
        <dbReference type="ChEBI" id="CHEBI:24875"/>
    </ligand>
</feature>
<organism evidence="3 4">
    <name type="scientific">Roseateles oligotrophus</name>
    <dbReference type="NCBI Taxonomy" id="1769250"/>
    <lineage>
        <taxon>Bacteria</taxon>
        <taxon>Pseudomonadati</taxon>
        <taxon>Pseudomonadota</taxon>
        <taxon>Betaproteobacteria</taxon>
        <taxon>Burkholderiales</taxon>
        <taxon>Sphaerotilaceae</taxon>
        <taxon>Roseateles</taxon>
    </lineage>
</organism>
<evidence type="ECO:0000256" key="1">
    <source>
        <dbReference type="ARBA" id="ARBA00022729"/>
    </source>
</evidence>
<dbReference type="InterPro" id="IPR017663">
    <property type="entry name" value="ABC_2-AEP-bd"/>
</dbReference>
<protein>
    <submittedName>
        <fullName evidence="3">Iron(III) transport system substrate-binding protein</fullName>
    </submittedName>
</protein>
<sequence length="346" mass="37942">MTMKLLQSLRLVGLSTLLPLLAGAALAQGKTELLVYSALEADQIKAYKAAFEHDNPAIELKFVRDSTGIITARLLAEKANPQADAVWGLAATSLMLLDKEGMLQPYAPKGLEQVRANMRDSRAQPTWVGMDLWSAAVCFNTVEAEKRKLPMPSSWQDLTLPAYKGAITMPHPASSGTGYLMVSAWLQGMGEAKGWAFMDALHQNMGVYTHSGSKPCRQAGAGEFPVGLSFDYRANKTKKDGAPIAIVFPKEGLGWDVEATAIFKTSKKQDAARALADWAVTRKANELYAGNFAVLALPQVQERLEFVPADIEKLLVKNDFAWAAANRERILTEWARRYEGKAEPKK</sequence>
<proteinExistence type="predicted"/>
<accession>A0A840L743</accession>
<dbReference type="Gene3D" id="3.40.190.10">
    <property type="entry name" value="Periplasmic binding protein-like II"/>
    <property type="match status" value="2"/>
</dbReference>
<dbReference type="InterPro" id="IPR026045">
    <property type="entry name" value="Ferric-bd"/>
</dbReference>
<gene>
    <name evidence="3" type="ORF">HNP55_002379</name>
</gene>
<dbReference type="PANTHER" id="PTHR30006">
    <property type="entry name" value="THIAMINE-BINDING PERIPLASMIC PROTEIN-RELATED"/>
    <property type="match status" value="1"/>
</dbReference>
<keyword evidence="2" id="KW-0479">Metal-binding</keyword>
<dbReference type="AlphaFoldDB" id="A0A840L743"/>
<dbReference type="EMBL" id="JACHLP010000004">
    <property type="protein sequence ID" value="MBB4843856.1"/>
    <property type="molecule type" value="Genomic_DNA"/>
</dbReference>
<dbReference type="PANTHER" id="PTHR30006:SF2">
    <property type="entry name" value="ABC TRANSPORTER SUBSTRATE-BINDING PROTEIN"/>
    <property type="match status" value="1"/>
</dbReference>
<evidence type="ECO:0000313" key="4">
    <source>
        <dbReference type="Proteomes" id="UP000562027"/>
    </source>
</evidence>
<dbReference type="Pfam" id="PF13343">
    <property type="entry name" value="SBP_bac_6"/>
    <property type="match status" value="1"/>
</dbReference>
<dbReference type="NCBIfam" id="TIGR03261">
    <property type="entry name" value="phnS2"/>
    <property type="match status" value="1"/>
</dbReference>
<keyword evidence="4" id="KW-1185">Reference proteome</keyword>
<dbReference type="PIRSF" id="PIRSF002825">
    <property type="entry name" value="CfbpA"/>
    <property type="match status" value="1"/>
</dbReference>
<dbReference type="GO" id="GO:0046872">
    <property type="term" value="F:metal ion binding"/>
    <property type="evidence" value="ECO:0007669"/>
    <property type="project" value="UniProtKB-KW"/>
</dbReference>
<dbReference type="Proteomes" id="UP000562027">
    <property type="component" value="Unassembled WGS sequence"/>
</dbReference>
<dbReference type="GO" id="GO:0030975">
    <property type="term" value="F:thiamine binding"/>
    <property type="evidence" value="ECO:0007669"/>
    <property type="project" value="TreeGrafter"/>
</dbReference>
<reference evidence="3 4" key="1">
    <citation type="submission" date="2020-08" db="EMBL/GenBank/DDBJ databases">
        <title>Functional genomics of gut bacteria from endangered species of beetles.</title>
        <authorList>
            <person name="Carlos-Shanley C."/>
        </authorList>
    </citation>
    <scope>NUCLEOTIDE SEQUENCE [LARGE SCALE GENOMIC DNA]</scope>
    <source>
        <strain evidence="3 4">S00239</strain>
    </source>
</reference>
<evidence type="ECO:0000256" key="2">
    <source>
        <dbReference type="PIRSR" id="PIRSR002825-1"/>
    </source>
</evidence>
<dbReference type="SUPFAM" id="SSF53850">
    <property type="entry name" value="Periplasmic binding protein-like II"/>
    <property type="match status" value="1"/>
</dbReference>
<dbReference type="GO" id="GO:0015888">
    <property type="term" value="P:thiamine transport"/>
    <property type="evidence" value="ECO:0007669"/>
    <property type="project" value="TreeGrafter"/>
</dbReference>
<dbReference type="GO" id="GO:0030976">
    <property type="term" value="F:thiamine pyrophosphate binding"/>
    <property type="evidence" value="ECO:0007669"/>
    <property type="project" value="TreeGrafter"/>
</dbReference>
<comment type="caution">
    <text evidence="3">The sequence shown here is derived from an EMBL/GenBank/DDBJ whole genome shotgun (WGS) entry which is preliminary data.</text>
</comment>
<dbReference type="GO" id="GO:0030288">
    <property type="term" value="C:outer membrane-bounded periplasmic space"/>
    <property type="evidence" value="ECO:0007669"/>
    <property type="project" value="TreeGrafter"/>
</dbReference>
<evidence type="ECO:0000313" key="3">
    <source>
        <dbReference type="EMBL" id="MBB4843856.1"/>
    </source>
</evidence>
<keyword evidence="1" id="KW-0732">Signal</keyword>
<keyword evidence="2" id="KW-0408">Iron</keyword>